<dbReference type="InterPro" id="IPR026906">
    <property type="entry name" value="LRR_5"/>
</dbReference>
<accession>A0ABU1TTN5</accession>
<sequence length="336" mass="37273">MIAKKYIYGRRPLPPNTFIGGVGSTLSTKNLLAAKLGIASTRIKSFRIVNDEVQAYIQGNYNLATLLFGNYADPSAANLNITHYFDNDNLVKAIGIYSFANCINFSDFKFLGLNRLDNRAFFNTGVVHANLHTLPATMLGEPHGWFQNCSKLRTANLGNFTSNNFLNCFNKCISLESVVMKSKFYGADTLTNVGVIDFENEFVEILSDYSMRQNSRFQKVVVNNCIQMGESVLYKNSNTEGQYNWLKEFIAPKVISIGNSAFRNNAGLNLVDIRACKTLGSSVFLNALKLGTIIKVHIFLATSNAGSPDGNLTYAKNNRNAIVEFYDDNGNYVSTL</sequence>
<evidence type="ECO:0000313" key="1">
    <source>
        <dbReference type="EMBL" id="MDR6969182.1"/>
    </source>
</evidence>
<reference evidence="1 2" key="1">
    <citation type="submission" date="2023-07" db="EMBL/GenBank/DDBJ databases">
        <title>Sorghum-associated microbial communities from plants grown in Nebraska, USA.</title>
        <authorList>
            <person name="Schachtman D."/>
        </authorList>
    </citation>
    <scope>NUCLEOTIDE SEQUENCE [LARGE SCALE GENOMIC DNA]</scope>
    <source>
        <strain evidence="1 2">3773</strain>
    </source>
</reference>
<gene>
    <name evidence="1" type="ORF">J2X31_003209</name>
</gene>
<dbReference type="RefSeq" id="WP_310027965.1">
    <property type="nucleotide sequence ID" value="NZ_JAVDVI010000016.1"/>
</dbReference>
<dbReference type="InterPro" id="IPR032675">
    <property type="entry name" value="LRR_dom_sf"/>
</dbReference>
<dbReference type="Proteomes" id="UP001255185">
    <property type="component" value="Unassembled WGS sequence"/>
</dbReference>
<comment type="caution">
    <text evidence="1">The sequence shown here is derived from an EMBL/GenBank/DDBJ whole genome shotgun (WGS) entry which is preliminary data.</text>
</comment>
<dbReference type="Pfam" id="PF13306">
    <property type="entry name" value="LRR_5"/>
    <property type="match status" value="2"/>
</dbReference>
<name>A0ABU1TTN5_9FLAO</name>
<evidence type="ECO:0000313" key="2">
    <source>
        <dbReference type="Proteomes" id="UP001255185"/>
    </source>
</evidence>
<dbReference type="Gene3D" id="3.80.10.10">
    <property type="entry name" value="Ribonuclease Inhibitor"/>
    <property type="match status" value="1"/>
</dbReference>
<organism evidence="1 2">
    <name type="scientific">Flavobacterium arsenatis</name>
    <dbReference type="NCBI Taxonomy" id="1484332"/>
    <lineage>
        <taxon>Bacteria</taxon>
        <taxon>Pseudomonadati</taxon>
        <taxon>Bacteroidota</taxon>
        <taxon>Flavobacteriia</taxon>
        <taxon>Flavobacteriales</taxon>
        <taxon>Flavobacteriaceae</taxon>
        <taxon>Flavobacterium</taxon>
    </lineage>
</organism>
<protein>
    <submittedName>
        <fullName evidence="1">Uncharacterized protein</fullName>
    </submittedName>
</protein>
<proteinExistence type="predicted"/>
<keyword evidence="2" id="KW-1185">Reference proteome</keyword>
<dbReference type="EMBL" id="JAVDVI010000016">
    <property type="protein sequence ID" value="MDR6969182.1"/>
    <property type="molecule type" value="Genomic_DNA"/>
</dbReference>